<dbReference type="SUPFAM" id="SSF48537">
    <property type="entry name" value="Phospholipase C/P1 nuclease"/>
    <property type="match status" value="1"/>
</dbReference>
<feature type="chain" id="PRO_5032657672" description="F-box domain-containing protein" evidence="8">
    <location>
        <begin position="20"/>
        <end position="774"/>
    </location>
</feature>
<dbReference type="InterPro" id="IPR003154">
    <property type="entry name" value="S1/P1nuclease"/>
</dbReference>
<evidence type="ECO:0000256" key="7">
    <source>
        <dbReference type="ARBA" id="ARBA00023180"/>
    </source>
</evidence>
<dbReference type="InterPro" id="IPR032675">
    <property type="entry name" value="LRR_dom_sf"/>
</dbReference>
<comment type="similarity">
    <text evidence="1">Belongs to the nuclease type I family.</text>
</comment>
<dbReference type="GO" id="GO:0003676">
    <property type="term" value="F:nucleic acid binding"/>
    <property type="evidence" value="ECO:0007669"/>
    <property type="project" value="InterPro"/>
</dbReference>
<keyword evidence="5" id="KW-0378">Hydrolase</keyword>
<dbReference type="InterPro" id="IPR001810">
    <property type="entry name" value="F-box_dom"/>
</dbReference>
<accession>A0A818N1F1</accession>
<name>A0A818N1F1_9BILA</name>
<dbReference type="EMBL" id="CAJOAX010000473">
    <property type="protein sequence ID" value="CAF3597768.1"/>
    <property type="molecule type" value="Genomic_DNA"/>
</dbReference>
<gene>
    <name evidence="10" type="ORF">OTI717_LOCUS6642</name>
</gene>
<feature type="signal peptide" evidence="8">
    <location>
        <begin position="1"/>
        <end position="19"/>
    </location>
</feature>
<evidence type="ECO:0000256" key="2">
    <source>
        <dbReference type="ARBA" id="ARBA00022722"/>
    </source>
</evidence>
<feature type="domain" description="F-box" evidence="9">
    <location>
        <begin position="427"/>
        <end position="474"/>
    </location>
</feature>
<evidence type="ECO:0000259" key="9">
    <source>
        <dbReference type="PROSITE" id="PS50181"/>
    </source>
</evidence>
<dbReference type="PANTHER" id="PTHR33146:SF26">
    <property type="entry name" value="ENDONUCLEASE 4"/>
    <property type="match status" value="1"/>
</dbReference>
<dbReference type="AlphaFoldDB" id="A0A818N1F1"/>
<dbReference type="SUPFAM" id="SSF52047">
    <property type="entry name" value="RNI-like"/>
    <property type="match status" value="1"/>
</dbReference>
<dbReference type="Gene3D" id="3.80.10.10">
    <property type="entry name" value="Ribonuclease Inhibitor"/>
    <property type="match status" value="1"/>
</dbReference>
<keyword evidence="7" id="KW-0325">Glycoprotein</keyword>
<dbReference type="Pfam" id="PF02265">
    <property type="entry name" value="S1-P1_nuclease"/>
    <property type="match status" value="1"/>
</dbReference>
<keyword evidence="6" id="KW-1015">Disulfide bond</keyword>
<dbReference type="PANTHER" id="PTHR33146">
    <property type="entry name" value="ENDONUCLEASE 4"/>
    <property type="match status" value="1"/>
</dbReference>
<evidence type="ECO:0000256" key="3">
    <source>
        <dbReference type="ARBA" id="ARBA00022723"/>
    </source>
</evidence>
<evidence type="ECO:0000256" key="8">
    <source>
        <dbReference type="SAM" id="SignalP"/>
    </source>
</evidence>
<keyword evidence="2" id="KW-0540">Nuclease</keyword>
<evidence type="ECO:0000256" key="5">
    <source>
        <dbReference type="ARBA" id="ARBA00022801"/>
    </source>
</evidence>
<comment type="caution">
    <text evidence="10">The sequence shown here is derived from an EMBL/GenBank/DDBJ whole genome shotgun (WGS) entry which is preliminary data.</text>
</comment>
<keyword evidence="3" id="KW-0479">Metal-binding</keyword>
<reference evidence="10" key="1">
    <citation type="submission" date="2021-02" db="EMBL/GenBank/DDBJ databases">
        <authorList>
            <person name="Nowell W R."/>
        </authorList>
    </citation>
    <scope>NUCLEOTIDE SEQUENCE</scope>
</reference>
<organism evidence="10 11">
    <name type="scientific">Rotaria sordida</name>
    <dbReference type="NCBI Taxonomy" id="392033"/>
    <lineage>
        <taxon>Eukaryota</taxon>
        <taxon>Metazoa</taxon>
        <taxon>Spiralia</taxon>
        <taxon>Gnathifera</taxon>
        <taxon>Rotifera</taxon>
        <taxon>Eurotatoria</taxon>
        <taxon>Bdelloidea</taxon>
        <taxon>Philodinida</taxon>
        <taxon>Philodinidae</taxon>
        <taxon>Rotaria</taxon>
    </lineage>
</organism>
<dbReference type="GO" id="GO:0006308">
    <property type="term" value="P:DNA catabolic process"/>
    <property type="evidence" value="ECO:0007669"/>
    <property type="project" value="InterPro"/>
</dbReference>
<dbReference type="InterPro" id="IPR008947">
    <property type="entry name" value="PLipase_C/P1_nuclease_dom_sf"/>
</dbReference>
<dbReference type="Gene3D" id="1.10.575.10">
    <property type="entry name" value="P1 Nuclease"/>
    <property type="match status" value="1"/>
</dbReference>
<dbReference type="CDD" id="cd11010">
    <property type="entry name" value="S1-P1_nuclease"/>
    <property type="match status" value="1"/>
</dbReference>
<dbReference type="Proteomes" id="UP000663823">
    <property type="component" value="Unassembled WGS sequence"/>
</dbReference>
<evidence type="ECO:0000313" key="10">
    <source>
        <dbReference type="EMBL" id="CAF3597768.1"/>
    </source>
</evidence>
<proteinExistence type="inferred from homology"/>
<sequence length="774" mass="90564">MSSLLLFLILYAVTSYVQGWGNIGHSLVAHLAQSQLNERTLQWMRTHLASDMSEIAFWADTIHNSNTNILGSRRWQWSRPLHYINTPSWNCNYVHERDCIDDRCTHGALKNYSTRLMTYENNVRHQQDFFFLVHFVGDVHQPLHVAFDDDAGGNSVDVRFMNTSTNLHSLWDTGILTFRLRNTFQSNINSYYDYLYLKMLNQTSEINDDSFLQWITESLDIVCKQIYFDEMNMTMNSSNRYNLSYAYYERSWPVVEKRLIQAGSRLGALLNRVLKKHTEPTTMTNESCWPMSASGTVQTNWTGTWYGATEAYPKGTLGNGWNVTFEIGPYPMVDNNCTMWRSIFKENGTIKLTKDNRFCREHGPDDLYIYDGSSGVKVAVQWIHNMLVSSFKYNDVFAVATMRMRGDILEEEILITGDNPAIKDVMVVHLLDLPNEMLFNILKKLENVDILYSFFGINNERFEKIIEDEFFSNSINIASITENSTTIDAIFDRFCDYILPRIYFNVKCFIVEPEFMERILLATPYPNLTELKLFNFQRDSSLHYFTDNSSLEHILKEQITKLDLIHKDDALSIRYLPLNTFSSSTLTYLCINVQTFTDFVCLLDGRLKQLSTLIIQLYQMDTDSSVVHNLDDLPNLKCFSLIHYGLIEEYDNKIVSHLRRMINLEKLTLPLSYDVEKLSDNTIQSYEIVEYPHLTFLDISWANGYYIEQFLNETKTHLPRLSKLRVRYEELRIITKDFTREITRRNCTNVTRLIIERTIVGNKRQLFRLQQTIE</sequence>
<evidence type="ECO:0000256" key="4">
    <source>
        <dbReference type="ARBA" id="ARBA00022759"/>
    </source>
</evidence>
<dbReference type="GO" id="GO:0004519">
    <property type="term" value="F:endonuclease activity"/>
    <property type="evidence" value="ECO:0007669"/>
    <property type="project" value="UniProtKB-KW"/>
</dbReference>
<protein>
    <recommendedName>
        <fullName evidence="9">F-box domain-containing protein</fullName>
    </recommendedName>
</protein>
<dbReference type="GO" id="GO:0046872">
    <property type="term" value="F:metal ion binding"/>
    <property type="evidence" value="ECO:0007669"/>
    <property type="project" value="UniProtKB-KW"/>
</dbReference>
<evidence type="ECO:0000313" key="11">
    <source>
        <dbReference type="Proteomes" id="UP000663823"/>
    </source>
</evidence>
<evidence type="ECO:0000256" key="6">
    <source>
        <dbReference type="ARBA" id="ARBA00023157"/>
    </source>
</evidence>
<dbReference type="GO" id="GO:0016788">
    <property type="term" value="F:hydrolase activity, acting on ester bonds"/>
    <property type="evidence" value="ECO:0007669"/>
    <property type="project" value="InterPro"/>
</dbReference>
<dbReference type="PROSITE" id="PS50181">
    <property type="entry name" value="FBOX"/>
    <property type="match status" value="1"/>
</dbReference>
<keyword evidence="8" id="KW-0732">Signal</keyword>
<evidence type="ECO:0000256" key="1">
    <source>
        <dbReference type="ARBA" id="ARBA00009547"/>
    </source>
</evidence>
<keyword evidence="4" id="KW-0255">Endonuclease</keyword>